<dbReference type="SUPFAM" id="SSF53067">
    <property type="entry name" value="Actin-like ATPase domain"/>
    <property type="match status" value="2"/>
</dbReference>
<dbReference type="PANTHER" id="PTHR21060:SF21">
    <property type="entry name" value="ACETATE KINASE"/>
    <property type="match status" value="1"/>
</dbReference>
<protein>
    <recommendedName>
        <fullName evidence="9">Acetate kinase</fullName>
        <ecNumber evidence="9">2.7.2.1</ecNumber>
    </recommendedName>
    <alternativeName>
        <fullName evidence="9">Acetokinase</fullName>
    </alternativeName>
</protein>
<feature type="site" description="Transition state stabilizer" evidence="9">
    <location>
        <position position="240"/>
    </location>
</feature>
<comment type="pathway">
    <text evidence="9">Metabolic intermediate biosynthesis; acetyl-CoA biosynthesis; acetyl-CoA from acetate: step 1/2.</text>
</comment>
<feature type="binding site" evidence="9">
    <location>
        <position position="92"/>
    </location>
    <ligand>
        <name>substrate</name>
    </ligand>
</feature>
<dbReference type="InterPro" id="IPR000890">
    <property type="entry name" value="Aliphatic_acid_kin_short-chain"/>
</dbReference>
<keyword evidence="8 9" id="KW-0460">Magnesium</keyword>
<evidence type="ECO:0000256" key="9">
    <source>
        <dbReference type="HAMAP-Rule" id="MF_00020"/>
    </source>
</evidence>
<evidence type="ECO:0000256" key="4">
    <source>
        <dbReference type="ARBA" id="ARBA00022723"/>
    </source>
</evidence>
<dbReference type="InterPro" id="IPR043129">
    <property type="entry name" value="ATPase_NBD"/>
</dbReference>
<feature type="binding site" evidence="9">
    <location>
        <begin position="327"/>
        <end position="331"/>
    </location>
    <ligand>
        <name>ATP</name>
        <dbReference type="ChEBI" id="CHEBI:30616"/>
    </ligand>
</feature>
<dbReference type="HAMAP" id="MF_00020">
    <property type="entry name" value="Acetate_kinase"/>
    <property type="match status" value="1"/>
</dbReference>
<name>A0A917MGH8_9HYPH</name>
<feature type="binding site" evidence="9">
    <location>
        <position position="9"/>
    </location>
    <ligand>
        <name>Mg(2+)</name>
        <dbReference type="ChEBI" id="CHEBI:18420"/>
    </ligand>
</feature>
<keyword evidence="7 9" id="KW-0067">ATP-binding</keyword>
<dbReference type="InterPro" id="IPR023865">
    <property type="entry name" value="Aliphatic_acid_kinase_CS"/>
</dbReference>
<keyword evidence="5 9" id="KW-0547">Nucleotide-binding</keyword>
<comment type="subcellular location">
    <subcellularLocation>
        <location evidence="9">Cytoplasm</location>
    </subcellularLocation>
</comment>
<reference evidence="12" key="2">
    <citation type="submission" date="2020-09" db="EMBL/GenBank/DDBJ databases">
        <authorList>
            <person name="Sun Q."/>
            <person name="Zhou Y."/>
        </authorList>
    </citation>
    <scope>NUCLEOTIDE SEQUENCE</scope>
    <source>
        <strain evidence="12">CGMCC 1.12214</strain>
    </source>
</reference>
<comment type="catalytic activity">
    <reaction evidence="9">
        <text>acetate + ATP = acetyl phosphate + ADP</text>
        <dbReference type="Rhea" id="RHEA:11352"/>
        <dbReference type="ChEBI" id="CHEBI:22191"/>
        <dbReference type="ChEBI" id="CHEBI:30089"/>
        <dbReference type="ChEBI" id="CHEBI:30616"/>
        <dbReference type="ChEBI" id="CHEBI:456216"/>
        <dbReference type="EC" id="2.7.2.1"/>
    </reaction>
</comment>
<dbReference type="PRINTS" id="PR00471">
    <property type="entry name" value="ACETATEKNASE"/>
</dbReference>
<dbReference type="GO" id="GO:0000287">
    <property type="term" value="F:magnesium ion binding"/>
    <property type="evidence" value="ECO:0007669"/>
    <property type="project" value="UniProtKB-UniRule"/>
</dbReference>
<comment type="similarity">
    <text evidence="1 9 10">Belongs to the acetokinase family.</text>
</comment>
<dbReference type="EC" id="2.7.2.1" evidence="9"/>
<feature type="region of interest" description="Disordered" evidence="11">
    <location>
        <begin position="41"/>
        <end position="64"/>
    </location>
</feature>
<dbReference type="GO" id="GO:0006085">
    <property type="term" value="P:acetyl-CoA biosynthetic process"/>
    <property type="evidence" value="ECO:0007669"/>
    <property type="project" value="UniProtKB-UniRule"/>
</dbReference>
<keyword evidence="2 9" id="KW-0963">Cytoplasm</keyword>
<evidence type="ECO:0000256" key="11">
    <source>
        <dbReference type="SAM" id="MobiDB-lite"/>
    </source>
</evidence>
<keyword evidence="4 9" id="KW-0479">Metal-binding</keyword>
<sequence length="408" mass="43353">MSACLLTLNAGSSSLKFAAFAARAGEPLRLASGQAEGLKSEPRFEARLGDGPRQKKALGDGGPVSHRQALDAVLAWLSEHLPDHQIAAVGHRVVHGGRFFSGPVVVTDEVLERLRLLEPLAPLHQPHNLAGIGVGRQAFPGAVHVACFDTAFHRGHGFVEEAYGLPRELYAAGIRRYGFHGLSYESVVHLLRATAPSLWDKRLVVSHLGNGASMCAIQGGASVASTMGFTALDGLPMGTRCGQLDPGVLLFLMAHRGMDAAALTDLLYNQSGLKGLSGISSDMRGLEASDKPEARDAIAYFVARVRREIGALAATMGGLDAIVFTGGIGENAWRIREKALERSEWLGIAFDPEANRAGSPVISGPDSRVKALVVKTDEEAAIARHTIRTSGMDLRPQLEPQAMAGELE</sequence>
<feature type="binding site" evidence="9">
    <location>
        <position position="378"/>
    </location>
    <ligand>
        <name>Mg(2+)</name>
        <dbReference type="ChEBI" id="CHEBI:18420"/>
    </ligand>
</feature>
<dbReference type="PIRSF" id="PIRSF000722">
    <property type="entry name" value="Acetate_prop_kin"/>
    <property type="match status" value="1"/>
</dbReference>
<evidence type="ECO:0000256" key="10">
    <source>
        <dbReference type="RuleBase" id="RU003835"/>
    </source>
</evidence>
<dbReference type="GO" id="GO:0005524">
    <property type="term" value="F:ATP binding"/>
    <property type="evidence" value="ECO:0007669"/>
    <property type="project" value="UniProtKB-KW"/>
</dbReference>
<dbReference type="GO" id="GO:0008776">
    <property type="term" value="F:acetate kinase activity"/>
    <property type="evidence" value="ECO:0007669"/>
    <property type="project" value="UniProtKB-UniRule"/>
</dbReference>
<dbReference type="NCBIfam" id="TIGR00016">
    <property type="entry name" value="ackA"/>
    <property type="match status" value="1"/>
</dbReference>
<evidence type="ECO:0000256" key="2">
    <source>
        <dbReference type="ARBA" id="ARBA00022490"/>
    </source>
</evidence>
<dbReference type="Proteomes" id="UP000603912">
    <property type="component" value="Unassembled WGS sequence"/>
</dbReference>
<evidence type="ECO:0000256" key="8">
    <source>
        <dbReference type="ARBA" id="ARBA00022842"/>
    </source>
</evidence>
<proteinExistence type="inferred from homology"/>
<dbReference type="Gene3D" id="3.30.420.40">
    <property type="match status" value="2"/>
</dbReference>
<dbReference type="EMBL" id="BMES01000001">
    <property type="protein sequence ID" value="GGH11232.1"/>
    <property type="molecule type" value="Genomic_DNA"/>
</dbReference>
<dbReference type="PROSITE" id="PS01075">
    <property type="entry name" value="ACETATE_KINASE_1"/>
    <property type="match status" value="1"/>
</dbReference>
<feature type="active site" description="Proton donor/acceptor" evidence="9">
    <location>
        <position position="149"/>
    </location>
</feature>
<dbReference type="PROSITE" id="PS01076">
    <property type="entry name" value="ACETATE_KINASE_2"/>
    <property type="match status" value="1"/>
</dbReference>
<evidence type="ECO:0000313" key="13">
    <source>
        <dbReference type="Proteomes" id="UP000603912"/>
    </source>
</evidence>
<feature type="binding site" evidence="9">
    <location>
        <begin position="207"/>
        <end position="211"/>
    </location>
    <ligand>
        <name>ATP</name>
        <dbReference type="ChEBI" id="CHEBI:30616"/>
    </ligand>
</feature>
<dbReference type="GO" id="GO:0005829">
    <property type="term" value="C:cytosol"/>
    <property type="evidence" value="ECO:0007669"/>
    <property type="project" value="TreeGrafter"/>
</dbReference>
<reference evidence="12" key="1">
    <citation type="journal article" date="2014" name="Int. J. Syst. Evol. Microbiol.">
        <title>Complete genome sequence of Corynebacterium casei LMG S-19264T (=DSM 44701T), isolated from a smear-ripened cheese.</title>
        <authorList>
            <consortium name="US DOE Joint Genome Institute (JGI-PGF)"/>
            <person name="Walter F."/>
            <person name="Albersmeier A."/>
            <person name="Kalinowski J."/>
            <person name="Ruckert C."/>
        </authorList>
    </citation>
    <scope>NUCLEOTIDE SEQUENCE</scope>
    <source>
        <strain evidence="12">CGMCC 1.12214</strain>
    </source>
</reference>
<evidence type="ECO:0000256" key="7">
    <source>
        <dbReference type="ARBA" id="ARBA00022840"/>
    </source>
</evidence>
<keyword evidence="13" id="KW-1185">Reference proteome</keyword>
<evidence type="ECO:0000256" key="6">
    <source>
        <dbReference type="ARBA" id="ARBA00022777"/>
    </source>
</evidence>
<dbReference type="PANTHER" id="PTHR21060">
    <property type="entry name" value="ACETATE KINASE"/>
    <property type="match status" value="1"/>
</dbReference>
<gene>
    <name evidence="9 12" type="primary">ackA</name>
    <name evidence="12" type="ORF">GCM10007036_08150</name>
</gene>
<evidence type="ECO:0000256" key="5">
    <source>
        <dbReference type="ARBA" id="ARBA00022741"/>
    </source>
</evidence>
<comment type="caution">
    <text evidence="12">The sequence shown here is derived from an EMBL/GenBank/DDBJ whole genome shotgun (WGS) entry which is preliminary data.</text>
</comment>
<feature type="binding site" evidence="9">
    <location>
        <begin position="282"/>
        <end position="284"/>
    </location>
    <ligand>
        <name>ATP</name>
        <dbReference type="ChEBI" id="CHEBI:30616"/>
    </ligand>
</feature>
<dbReference type="AlphaFoldDB" id="A0A917MGH8"/>
<keyword evidence="6 9" id="KW-0418">Kinase</keyword>
<dbReference type="Pfam" id="PF00871">
    <property type="entry name" value="Acetate_kinase"/>
    <property type="match status" value="1"/>
</dbReference>
<comment type="cofactor">
    <cofactor evidence="9">
        <name>Mg(2+)</name>
        <dbReference type="ChEBI" id="CHEBI:18420"/>
    </cofactor>
    <cofactor evidence="9">
        <name>Mn(2+)</name>
        <dbReference type="ChEBI" id="CHEBI:29035"/>
    </cofactor>
    <text evidence="9">Mg(2+). Can also accept Mn(2+).</text>
</comment>
<feature type="compositionally biased region" description="Basic and acidic residues" evidence="11">
    <location>
        <begin position="41"/>
        <end position="53"/>
    </location>
</feature>
<evidence type="ECO:0000256" key="3">
    <source>
        <dbReference type="ARBA" id="ARBA00022679"/>
    </source>
</evidence>
<keyword evidence="3 9" id="KW-0808">Transferase</keyword>
<comment type="function">
    <text evidence="9">Catalyzes the formation of acetyl phosphate from acetate and ATP. Can also catalyze the reverse reaction.</text>
</comment>
<evidence type="ECO:0000313" key="12">
    <source>
        <dbReference type="EMBL" id="GGH11232.1"/>
    </source>
</evidence>
<feature type="site" description="Transition state stabilizer" evidence="9">
    <location>
        <position position="180"/>
    </location>
</feature>
<evidence type="ECO:0000256" key="1">
    <source>
        <dbReference type="ARBA" id="ARBA00008748"/>
    </source>
</evidence>
<comment type="subunit">
    <text evidence="9">Homodimer.</text>
</comment>
<feature type="binding site" evidence="9">
    <location>
        <position position="16"/>
    </location>
    <ligand>
        <name>ATP</name>
        <dbReference type="ChEBI" id="CHEBI:30616"/>
    </ligand>
</feature>
<accession>A0A917MGH8</accession>
<organism evidence="12 13">
    <name type="scientific">Alsobacter metallidurans</name>
    <dbReference type="NCBI Taxonomy" id="340221"/>
    <lineage>
        <taxon>Bacteria</taxon>
        <taxon>Pseudomonadati</taxon>
        <taxon>Pseudomonadota</taxon>
        <taxon>Alphaproteobacteria</taxon>
        <taxon>Hyphomicrobiales</taxon>
        <taxon>Alsobacteraceae</taxon>
        <taxon>Alsobacter</taxon>
    </lineage>
</organism>
<dbReference type="InterPro" id="IPR004372">
    <property type="entry name" value="Ac/propionate_kinase"/>
</dbReference>
<dbReference type="GO" id="GO:0006083">
    <property type="term" value="P:acetate metabolic process"/>
    <property type="evidence" value="ECO:0007669"/>
    <property type="project" value="TreeGrafter"/>
</dbReference>